<evidence type="ECO:0000313" key="2">
    <source>
        <dbReference type="Proteomes" id="UP001162501"/>
    </source>
</evidence>
<reference evidence="1" key="2">
    <citation type="submission" date="2025-03" db="EMBL/GenBank/DDBJ databases">
        <authorList>
            <consortium name="ELIXIR-Norway"/>
            <consortium name="Elixir Norway"/>
        </authorList>
    </citation>
    <scope>NUCLEOTIDE SEQUENCE</scope>
</reference>
<evidence type="ECO:0000313" key="1">
    <source>
        <dbReference type="EMBL" id="CAM9706995.1"/>
    </source>
</evidence>
<accession>A0AC59YHI8</accession>
<sequence length="270" mass="27963">MRPRGRSHRSGGGQGPAPRAGGRLRAERRGSGRQPGDCTAGAGPRRVRATAPAARGSPIRALPPGPPKLLTDAPLPGRPTPRMWPEKVCAAAAETSGEPARAEPRSPPRPASGGRGRSEPEMPAPDPLCKRGSCGPWVAPHTRRPALLATQPLPAEGGWPELLPWGLEAAGTWGGGVGPLLGTGAPFIQEDGGGSHKPQPGRLPWFQESIRHVDLWGASGLSIPPPPTLGSTLDTASRPSSHRVDKPTSRAWGASKDRARPGLSALQPGA</sequence>
<protein>
    <submittedName>
        <fullName evidence="1">Uncharacterized protein</fullName>
    </submittedName>
</protein>
<proteinExistence type="predicted"/>
<name>A0AC59YHI8_RANTA</name>
<organism evidence="1 2">
    <name type="scientific">Rangifer tarandus platyrhynchus</name>
    <name type="common">Svalbard reindeer</name>
    <dbReference type="NCBI Taxonomy" id="3082113"/>
    <lineage>
        <taxon>Eukaryota</taxon>
        <taxon>Metazoa</taxon>
        <taxon>Chordata</taxon>
        <taxon>Craniata</taxon>
        <taxon>Vertebrata</taxon>
        <taxon>Euteleostomi</taxon>
        <taxon>Mammalia</taxon>
        <taxon>Eutheria</taxon>
        <taxon>Laurasiatheria</taxon>
        <taxon>Artiodactyla</taxon>
        <taxon>Ruminantia</taxon>
        <taxon>Pecora</taxon>
        <taxon>Cervidae</taxon>
        <taxon>Odocoileinae</taxon>
        <taxon>Rangifer</taxon>
    </lineage>
</organism>
<gene>
    <name evidence="1" type="ORF">MRATA1EN22A_LOCUS6320</name>
</gene>
<reference evidence="1" key="1">
    <citation type="submission" date="2023-05" db="EMBL/GenBank/DDBJ databases">
        <authorList>
            <consortium name="ELIXIR-Norway"/>
        </authorList>
    </citation>
    <scope>NUCLEOTIDE SEQUENCE</scope>
</reference>
<dbReference type="Proteomes" id="UP001162501">
    <property type="component" value="Chromosome 15"/>
</dbReference>
<dbReference type="EMBL" id="OX596099">
    <property type="protein sequence ID" value="CAM9706995.1"/>
    <property type="molecule type" value="Genomic_DNA"/>
</dbReference>